<dbReference type="EMBL" id="CZVU01000064">
    <property type="protein sequence ID" value="CUT03316.1"/>
    <property type="molecule type" value="Genomic_DNA"/>
</dbReference>
<gene>
    <name evidence="1" type="ORF">JGI24_01284</name>
</gene>
<dbReference type="GO" id="GO:0008168">
    <property type="term" value="F:methyltransferase activity"/>
    <property type="evidence" value="ECO:0007669"/>
    <property type="project" value="UniProtKB-KW"/>
</dbReference>
<organism evidence="1 2">
    <name type="scientific">Kryptobacter tengchongensis</name>
    <dbReference type="NCBI Taxonomy" id="1643429"/>
    <lineage>
        <taxon>Bacteria</taxon>
        <taxon>Pseudomonadati</taxon>
        <taxon>Candidatus Kryptoniota</taxon>
        <taxon>Candidatus Kryptobacter</taxon>
    </lineage>
</organism>
<evidence type="ECO:0000313" key="2">
    <source>
        <dbReference type="Proteomes" id="UP000243065"/>
    </source>
</evidence>
<evidence type="ECO:0000313" key="1">
    <source>
        <dbReference type="EMBL" id="CUT03316.1"/>
    </source>
</evidence>
<dbReference type="CDD" id="cd02440">
    <property type="entry name" value="AdoMet_MTases"/>
    <property type="match status" value="1"/>
</dbReference>
<dbReference type="Pfam" id="PF10294">
    <property type="entry name" value="Methyltransf_16"/>
    <property type="match status" value="1"/>
</dbReference>
<dbReference type="PANTHER" id="PTHR14614">
    <property type="entry name" value="HEPATOCELLULAR CARCINOMA-ASSOCIATED ANTIGEN"/>
    <property type="match status" value="1"/>
</dbReference>
<dbReference type="AlphaFoldDB" id="A0A656D968"/>
<keyword evidence="2" id="KW-1185">Reference proteome</keyword>
<protein>
    <submittedName>
        <fullName evidence="1">Lysine methyltransferase</fullName>
    </submittedName>
</protein>
<keyword evidence="1" id="KW-0808">Transferase</keyword>
<dbReference type="Gene3D" id="3.40.50.150">
    <property type="entry name" value="Vaccinia Virus protein VP39"/>
    <property type="match status" value="1"/>
</dbReference>
<dbReference type="Proteomes" id="UP000243065">
    <property type="component" value="Unassembled WGS sequence"/>
</dbReference>
<dbReference type="GO" id="GO:0032259">
    <property type="term" value="P:methylation"/>
    <property type="evidence" value="ECO:0007669"/>
    <property type="project" value="UniProtKB-KW"/>
</dbReference>
<dbReference type="InterPro" id="IPR029063">
    <property type="entry name" value="SAM-dependent_MTases_sf"/>
</dbReference>
<dbReference type="InterPro" id="IPR019410">
    <property type="entry name" value="Methyltransf_16"/>
</dbReference>
<sequence>MRIDLLRFEVLNRTILIESPLGSADYTMAVDDVIEKYSTGDKIPFWIEVWPSAIVLAEFILGSDEFSNKKVLELGCGLGLTSVALGLKNAVLTVTDYEMMALQYARKNYIRNIGSDKNAKFVYLDWRHPTISEKFDFVIGADIIYERNLFDSLINVLKITMATESICYLADPNRSIAFEFFEILKKQNFKHEIVLRKEIDYRGSKAVVLIYKIKKLNSDL</sequence>
<name>A0A656D968_KRYT1</name>
<proteinExistence type="predicted"/>
<reference evidence="1 2" key="1">
    <citation type="submission" date="2015-11" db="EMBL/GenBank/DDBJ databases">
        <authorList>
            <person name="Varghese N."/>
        </authorList>
    </citation>
    <scope>NUCLEOTIDE SEQUENCE [LARGE SCALE GENOMIC DNA]</scope>
    <source>
        <strain evidence="1 2">JGI-24</strain>
    </source>
</reference>
<accession>A0A656D968</accession>
<dbReference type="SUPFAM" id="SSF53335">
    <property type="entry name" value="S-adenosyl-L-methionine-dependent methyltransferases"/>
    <property type="match status" value="1"/>
</dbReference>
<keyword evidence="1" id="KW-0489">Methyltransferase</keyword>